<accession>A0A8J4TDU1</accession>
<dbReference type="GO" id="GO:0005829">
    <property type="term" value="C:cytosol"/>
    <property type="evidence" value="ECO:0007669"/>
    <property type="project" value="InterPro"/>
</dbReference>
<keyword evidence="4" id="KW-0378">Hydrolase</keyword>
<comment type="caution">
    <text evidence="6">The sequence shown here is derived from an EMBL/GenBank/DDBJ whole genome shotgun (WGS) entry which is preliminary data.</text>
</comment>
<dbReference type="InterPro" id="IPR016125">
    <property type="entry name" value="Peptidase_C15-like"/>
</dbReference>
<evidence type="ECO:0000256" key="3">
    <source>
        <dbReference type="ARBA" id="ARBA00022670"/>
    </source>
</evidence>
<comment type="similarity">
    <text evidence="1">Belongs to the peptidase C15 family.</text>
</comment>
<dbReference type="SUPFAM" id="SSF53182">
    <property type="entry name" value="Pyrrolidone carboxyl peptidase (pyroglutamate aminopeptidase)"/>
    <property type="match status" value="1"/>
</dbReference>
<dbReference type="PANTHER" id="PTHR23402:SF1">
    <property type="entry name" value="PYROGLUTAMYL-PEPTIDASE I"/>
    <property type="match status" value="1"/>
</dbReference>
<dbReference type="Pfam" id="PF01470">
    <property type="entry name" value="Peptidase_C15"/>
    <property type="match status" value="1"/>
</dbReference>
<keyword evidence="7" id="KW-1185">Reference proteome</keyword>
<dbReference type="GO" id="GO:0006508">
    <property type="term" value="P:proteolysis"/>
    <property type="evidence" value="ECO:0007669"/>
    <property type="project" value="UniProtKB-KW"/>
</dbReference>
<dbReference type="InterPro" id="IPR000816">
    <property type="entry name" value="Peptidase_C15"/>
</dbReference>
<dbReference type="AlphaFoldDB" id="A0A8J4TDU1"/>
<keyword evidence="3" id="KW-0645">Protease</keyword>
<reference evidence="6" key="1">
    <citation type="submission" date="2019-05" db="EMBL/GenBank/DDBJ databases">
        <title>Annotation for the trematode Paragonimus heterotremus.</title>
        <authorList>
            <person name="Choi Y.-J."/>
        </authorList>
    </citation>
    <scope>NUCLEOTIDE SEQUENCE</scope>
    <source>
        <strain evidence="6">LC</strain>
    </source>
</reference>
<dbReference type="Proteomes" id="UP000748531">
    <property type="component" value="Unassembled WGS sequence"/>
</dbReference>
<name>A0A8J4TDU1_9TREM</name>
<gene>
    <name evidence="6" type="ORF">PHET_06969</name>
</gene>
<proteinExistence type="inferred from homology"/>
<dbReference type="GO" id="GO:0016920">
    <property type="term" value="F:pyroglutamyl-peptidase activity"/>
    <property type="evidence" value="ECO:0007669"/>
    <property type="project" value="InterPro"/>
</dbReference>
<evidence type="ECO:0000256" key="4">
    <source>
        <dbReference type="ARBA" id="ARBA00022801"/>
    </source>
</evidence>
<dbReference type="Gene3D" id="3.40.630.20">
    <property type="entry name" value="Peptidase C15, pyroglutamyl peptidase I-like"/>
    <property type="match status" value="1"/>
</dbReference>
<evidence type="ECO:0000256" key="5">
    <source>
        <dbReference type="ARBA" id="ARBA00022807"/>
    </source>
</evidence>
<dbReference type="PANTHER" id="PTHR23402">
    <property type="entry name" value="PROTEASE FAMILY C15 PYROGLUTAMYL-PEPTIDASE I-RELATED"/>
    <property type="match status" value="1"/>
</dbReference>
<protein>
    <submittedName>
        <fullName evidence="6">Pyroglutamyl-peptidase I</fullName>
    </submittedName>
</protein>
<keyword evidence="2" id="KW-0963">Cytoplasm</keyword>
<keyword evidence="5" id="KW-0788">Thiol protease</keyword>
<dbReference type="EMBL" id="LUCH01003698">
    <property type="protein sequence ID" value="KAF5399822.1"/>
    <property type="molecule type" value="Genomic_DNA"/>
</dbReference>
<dbReference type="OrthoDB" id="407146at2759"/>
<evidence type="ECO:0000313" key="6">
    <source>
        <dbReference type="EMBL" id="KAF5399822.1"/>
    </source>
</evidence>
<dbReference type="InterPro" id="IPR036440">
    <property type="entry name" value="Peptidase_C15-like_sf"/>
</dbReference>
<evidence type="ECO:0000313" key="7">
    <source>
        <dbReference type="Proteomes" id="UP000748531"/>
    </source>
</evidence>
<evidence type="ECO:0000256" key="2">
    <source>
        <dbReference type="ARBA" id="ARBA00022490"/>
    </source>
</evidence>
<dbReference type="PRINTS" id="PR00706">
    <property type="entry name" value="PYROGLUPTASE"/>
</dbReference>
<organism evidence="6 7">
    <name type="scientific">Paragonimus heterotremus</name>
    <dbReference type="NCBI Taxonomy" id="100268"/>
    <lineage>
        <taxon>Eukaryota</taxon>
        <taxon>Metazoa</taxon>
        <taxon>Spiralia</taxon>
        <taxon>Lophotrochozoa</taxon>
        <taxon>Platyhelminthes</taxon>
        <taxon>Trematoda</taxon>
        <taxon>Digenea</taxon>
        <taxon>Plagiorchiida</taxon>
        <taxon>Troglotremata</taxon>
        <taxon>Troglotrematidae</taxon>
        <taxon>Paragonimus</taxon>
    </lineage>
</organism>
<evidence type="ECO:0000256" key="1">
    <source>
        <dbReference type="ARBA" id="ARBA00006641"/>
    </source>
</evidence>
<sequence>MSRPECTSQCIVVTGFGPFGDNLVNASSVAVRTLQELWCKNSVLMTCPVRLVTILDIPVTYNDVQNACDSIWNMHPDLVVHVGLDAGARAVILESQAFNDQYNLPDSDGICCGFDGHCVPQGADRLSCQLNLYHTLQTLSEQSISACLSNNPGHYLCGYLYYLSLSRGCDRCVFVHVPPISSTFDDHTLAVTLFVILQDLATQCGLLLPDVALTV</sequence>